<comment type="caution">
    <text evidence="1">The sequence shown here is derived from an EMBL/GenBank/DDBJ whole genome shotgun (WGS) entry which is preliminary data.</text>
</comment>
<name>A0ABV9DS84_9ACTN</name>
<evidence type="ECO:0000313" key="2">
    <source>
        <dbReference type="Proteomes" id="UP001595923"/>
    </source>
</evidence>
<dbReference type="EMBL" id="JBHSFQ010000003">
    <property type="protein sequence ID" value="MFC4561327.1"/>
    <property type="molecule type" value="Genomic_DNA"/>
</dbReference>
<sequence>MGWWSPTCSWEGCFVSRYAFDQERNALIVCWGTGRGDAAAMVAELGGAHDDHLHAQELAGKLTELSEALWRTYTYPATAAESLETNSEGWRRQGERDAFAEVPQAIADPNLPSGGFLTQSYSPVEECAHRVGRVLHTIGNPELTAAVVAEAKAETAAIEQAELGDLTGRARQAVMLDRAGASPAQVEAADRMLNADPFGSEELFTEVDPTAAAVAAAHWLQAAADVVSEASGITPTLVVQESDNISALPHETPTLVLELLDADESPYDVVTGLVRQAMAVAEGRIPDPEGLVLTIEEVQKTAQRYGHHPEVGEELLASIRATPLDPLRPSRDLLEDLVAGIGGCRALFGEYAYDELDCDDTDDDSAEAEGDGDEIEAAVTDRFIELVRAEAEENRHRLL</sequence>
<proteinExistence type="predicted"/>
<evidence type="ECO:0000313" key="1">
    <source>
        <dbReference type="EMBL" id="MFC4561327.1"/>
    </source>
</evidence>
<dbReference type="Proteomes" id="UP001595923">
    <property type="component" value="Unassembled WGS sequence"/>
</dbReference>
<dbReference type="RefSeq" id="WP_378571929.1">
    <property type="nucleotide sequence ID" value="NZ_JBHSFQ010000003.1"/>
</dbReference>
<protein>
    <recommendedName>
        <fullName evidence="3">DUF222 domain-containing protein</fullName>
    </recommendedName>
</protein>
<organism evidence="1 2">
    <name type="scientific">Nocardiopsis mangrovi</name>
    <dbReference type="NCBI Taxonomy" id="1179818"/>
    <lineage>
        <taxon>Bacteria</taxon>
        <taxon>Bacillati</taxon>
        <taxon>Actinomycetota</taxon>
        <taxon>Actinomycetes</taxon>
        <taxon>Streptosporangiales</taxon>
        <taxon>Nocardiopsidaceae</taxon>
        <taxon>Nocardiopsis</taxon>
    </lineage>
</organism>
<gene>
    <name evidence="1" type="ORF">ACFO4E_05610</name>
</gene>
<accession>A0ABV9DS84</accession>
<keyword evidence="2" id="KW-1185">Reference proteome</keyword>
<evidence type="ECO:0008006" key="3">
    <source>
        <dbReference type="Google" id="ProtNLM"/>
    </source>
</evidence>
<reference evidence="2" key="1">
    <citation type="journal article" date="2019" name="Int. J. Syst. Evol. Microbiol.">
        <title>The Global Catalogue of Microorganisms (GCM) 10K type strain sequencing project: providing services to taxonomists for standard genome sequencing and annotation.</title>
        <authorList>
            <consortium name="The Broad Institute Genomics Platform"/>
            <consortium name="The Broad Institute Genome Sequencing Center for Infectious Disease"/>
            <person name="Wu L."/>
            <person name="Ma J."/>
        </authorList>
    </citation>
    <scope>NUCLEOTIDE SEQUENCE [LARGE SCALE GENOMIC DNA]</scope>
    <source>
        <strain evidence="2">XZYJ18</strain>
    </source>
</reference>